<evidence type="ECO:0008006" key="4">
    <source>
        <dbReference type="Google" id="ProtNLM"/>
    </source>
</evidence>
<evidence type="ECO:0000313" key="2">
    <source>
        <dbReference type="EMBL" id="QDU25586.1"/>
    </source>
</evidence>
<dbReference type="RefSeq" id="WP_145084772.1">
    <property type="nucleotide sequence ID" value="NZ_CP036274.1"/>
</dbReference>
<organism evidence="2 3">
    <name type="scientific">Anatilimnocola aggregata</name>
    <dbReference type="NCBI Taxonomy" id="2528021"/>
    <lineage>
        <taxon>Bacteria</taxon>
        <taxon>Pseudomonadati</taxon>
        <taxon>Planctomycetota</taxon>
        <taxon>Planctomycetia</taxon>
        <taxon>Pirellulales</taxon>
        <taxon>Pirellulaceae</taxon>
        <taxon>Anatilimnocola</taxon>
    </lineage>
</organism>
<accession>A0A517Y5V3</accession>
<feature type="chain" id="PRO_5022113885" description="Lipoprotein" evidence="1">
    <location>
        <begin position="20"/>
        <end position="126"/>
    </location>
</feature>
<evidence type="ECO:0000313" key="3">
    <source>
        <dbReference type="Proteomes" id="UP000315017"/>
    </source>
</evidence>
<feature type="signal peptide" evidence="1">
    <location>
        <begin position="1"/>
        <end position="19"/>
    </location>
</feature>
<sequence precursor="true">MIRLSFLLLVLLFTTGCNVASSVIPESPYAKAVREDWRESVGDGEPIEIVKVHAEGKPADYLVRPIAVKFDSVGMQSTEYRQCTDAGIAVPVTTKVRGLGGPHEQTTLFIIEGGKVAQSYSIYKRK</sequence>
<proteinExistence type="predicted"/>
<gene>
    <name evidence="2" type="ORF">ETAA8_06560</name>
</gene>
<evidence type="ECO:0000256" key="1">
    <source>
        <dbReference type="SAM" id="SignalP"/>
    </source>
</evidence>
<dbReference type="EMBL" id="CP036274">
    <property type="protein sequence ID" value="QDU25586.1"/>
    <property type="molecule type" value="Genomic_DNA"/>
</dbReference>
<name>A0A517Y5V3_9BACT</name>
<dbReference type="PROSITE" id="PS51257">
    <property type="entry name" value="PROKAR_LIPOPROTEIN"/>
    <property type="match status" value="1"/>
</dbReference>
<reference evidence="2 3" key="1">
    <citation type="submission" date="2019-02" db="EMBL/GenBank/DDBJ databases">
        <title>Deep-cultivation of Planctomycetes and their phenomic and genomic characterization uncovers novel biology.</title>
        <authorList>
            <person name="Wiegand S."/>
            <person name="Jogler M."/>
            <person name="Boedeker C."/>
            <person name="Pinto D."/>
            <person name="Vollmers J."/>
            <person name="Rivas-Marin E."/>
            <person name="Kohn T."/>
            <person name="Peeters S.H."/>
            <person name="Heuer A."/>
            <person name="Rast P."/>
            <person name="Oberbeckmann S."/>
            <person name="Bunk B."/>
            <person name="Jeske O."/>
            <person name="Meyerdierks A."/>
            <person name="Storesund J.E."/>
            <person name="Kallscheuer N."/>
            <person name="Luecker S."/>
            <person name="Lage O.M."/>
            <person name="Pohl T."/>
            <person name="Merkel B.J."/>
            <person name="Hornburger P."/>
            <person name="Mueller R.-W."/>
            <person name="Bruemmer F."/>
            <person name="Labrenz M."/>
            <person name="Spormann A.M."/>
            <person name="Op den Camp H."/>
            <person name="Overmann J."/>
            <person name="Amann R."/>
            <person name="Jetten M.S.M."/>
            <person name="Mascher T."/>
            <person name="Medema M.H."/>
            <person name="Devos D.P."/>
            <person name="Kaster A.-K."/>
            <person name="Ovreas L."/>
            <person name="Rohde M."/>
            <person name="Galperin M.Y."/>
            <person name="Jogler C."/>
        </authorList>
    </citation>
    <scope>NUCLEOTIDE SEQUENCE [LARGE SCALE GENOMIC DNA]</scope>
    <source>
        <strain evidence="2 3">ETA_A8</strain>
    </source>
</reference>
<protein>
    <recommendedName>
        <fullName evidence="4">Lipoprotein</fullName>
    </recommendedName>
</protein>
<keyword evidence="3" id="KW-1185">Reference proteome</keyword>
<dbReference type="Proteomes" id="UP000315017">
    <property type="component" value="Chromosome"/>
</dbReference>
<keyword evidence="1" id="KW-0732">Signal</keyword>
<dbReference type="KEGG" id="aagg:ETAA8_06560"/>
<dbReference type="AlphaFoldDB" id="A0A517Y5V3"/>